<evidence type="ECO:0000313" key="1">
    <source>
        <dbReference type="EMBL" id="CAL4068924.1"/>
    </source>
</evidence>
<dbReference type="Proteomes" id="UP001497623">
    <property type="component" value="Unassembled WGS sequence"/>
</dbReference>
<dbReference type="EMBL" id="CAXKWB010003313">
    <property type="protein sequence ID" value="CAL4068924.1"/>
    <property type="molecule type" value="Genomic_DNA"/>
</dbReference>
<reference evidence="1 2" key="1">
    <citation type="submission" date="2024-05" db="EMBL/GenBank/DDBJ databases">
        <authorList>
            <person name="Wallberg A."/>
        </authorList>
    </citation>
    <scope>NUCLEOTIDE SEQUENCE [LARGE SCALE GENOMIC DNA]</scope>
</reference>
<comment type="caution">
    <text evidence="1">The sequence shown here is derived from an EMBL/GenBank/DDBJ whole genome shotgun (WGS) entry which is preliminary data.</text>
</comment>
<gene>
    <name evidence="1" type="ORF">MNOR_LOCUS7490</name>
</gene>
<organism evidence="1 2">
    <name type="scientific">Meganyctiphanes norvegica</name>
    <name type="common">Northern krill</name>
    <name type="synonym">Thysanopoda norvegica</name>
    <dbReference type="NCBI Taxonomy" id="48144"/>
    <lineage>
        <taxon>Eukaryota</taxon>
        <taxon>Metazoa</taxon>
        <taxon>Ecdysozoa</taxon>
        <taxon>Arthropoda</taxon>
        <taxon>Crustacea</taxon>
        <taxon>Multicrustacea</taxon>
        <taxon>Malacostraca</taxon>
        <taxon>Eumalacostraca</taxon>
        <taxon>Eucarida</taxon>
        <taxon>Euphausiacea</taxon>
        <taxon>Euphausiidae</taxon>
        <taxon>Meganyctiphanes</taxon>
    </lineage>
</organism>
<accession>A0AAV2Q1V2</accession>
<evidence type="ECO:0000313" key="2">
    <source>
        <dbReference type="Proteomes" id="UP001497623"/>
    </source>
</evidence>
<proteinExistence type="predicted"/>
<sequence length="123" mass="13953">MSLNFSQFTSLVLDNTLKMTLRFLCKQFMVPLYFSATQATTKSRLSDLKNRRAWLPSFVVPPLLFAPATWSNVNPVVSFSMSRTTDFALRMGSSSIVFFFNPAFIRSMTAIDNLKKPAKNINI</sequence>
<name>A0AAV2Q1V2_MEGNR</name>
<keyword evidence="2" id="KW-1185">Reference proteome</keyword>
<protein>
    <submittedName>
        <fullName evidence="1">Uncharacterized protein</fullName>
    </submittedName>
</protein>
<dbReference type="AlphaFoldDB" id="A0AAV2Q1V2"/>